<dbReference type="Proteomes" id="UP000215335">
    <property type="component" value="Unassembled WGS sequence"/>
</dbReference>
<proteinExistence type="predicted"/>
<protein>
    <recommendedName>
        <fullName evidence="3">Retrotransposon gag domain-containing protein</fullName>
    </recommendedName>
</protein>
<reference evidence="1 2" key="1">
    <citation type="journal article" date="2017" name="Curr. Biol.">
        <title>The Evolution of Venom by Co-option of Single-Copy Genes.</title>
        <authorList>
            <person name="Martinson E.O."/>
            <person name="Mrinalini"/>
            <person name="Kelkar Y.D."/>
            <person name="Chang C.H."/>
            <person name="Werren J.H."/>
        </authorList>
    </citation>
    <scope>NUCLEOTIDE SEQUENCE [LARGE SCALE GENOMIC DNA]</scope>
    <source>
        <strain evidence="1 2">Alberta</strain>
        <tissue evidence="1">Whole body</tissue>
    </source>
</reference>
<gene>
    <name evidence="1" type="ORF">TSAR_009409</name>
</gene>
<evidence type="ECO:0008006" key="3">
    <source>
        <dbReference type="Google" id="ProtNLM"/>
    </source>
</evidence>
<comment type="caution">
    <text evidence="1">The sequence shown here is derived from an EMBL/GenBank/DDBJ whole genome shotgun (WGS) entry which is preliminary data.</text>
</comment>
<accession>A0A232EIK5</accession>
<evidence type="ECO:0000313" key="2">
    <source>
        <dbReference type="Proteomes" id="UP000215335"/>
    </source>
</evidence>
<keyword evidence="2" id="KW-1185">Reference proteome</keyword>
<dbReference type="STRING" id="543379.A0A232EIK5"/>
<evidence type="ECO:0000313" key="1">
    <source>
        <dbReference type="EMBL" id="OXU18148.1"/>
    </source>
</evidence>
<dbReference type="AlphaFoldDB" id="A0A232EIK5"/>
<name>A0A232EIK5_9HYME</name>
<dbReference type="EMBL" id="NNAY01004251">
    <property type="protein sequence ID" value="OXU18148.1"/>
    <property type="molecule type" value="Genomic_DNA"/>
</dbReference>
<organism evidence="1 2">
    <name type="scientific">Trichomalopsis sarcophagae</name>
    <dbReference type="NCBI Taxonomy" id="543379"/>
    <lineage>
        <taxon>Eukaryota</taxon>
        <taxon>Metazoa</taxon>
        <taxon>Ecdysozoa</taxon>
        <taxon>Arthropoda</taxon>
        <taxon>Hexapoda</taxon>
        <taxon>Insecta</taxon>
        <taxon>Pterygota</taxon>
        <taxon>Neoptera</taxon>
        <taxon>Endopterygota</taxon>
        <taxon>Hymenoptera</taxon>
        <taxon>Apocrita</taxon>
        <taxon>Proctotrupomorpha</taxon>
        <taxon>Chalcidoidea</taxon>
        <taxon>Pteromalidae</taxon>
        <taxon>Pteromalinae</taxon>
        <taxon>Trichomalopsis</taxon>
    </lineage>
</organism>
<sequence>MKFISVILQRYTYLLAGLTLGLRISRNEEQLTTVVRRGGRVIRDANPTIIKAELPTFSTAACDRPMHFLSSLSKYLEIVDPSGINYKFIISQAMKGPALDWLKHIEARVDSVNKFRERFTSRYWNSSIQAAFRRELEFGFGICYSAVQ</sequence>